<dbReference type="EMBL" id="CATQJL010000326">
    <property type="protein sequence ID" value="CAJ0610268.1"/>
    <property type="molecule type" value="Genomic_DNA"/>
</dbReference>
<dbReference type="Proteomes" id="UP001176961">
    <property type="component" value="Unassembled WGS sequence"/>
</dbReference>
<dbReference type="AlphaFoldDB" id="A0AA36HI19"/>
<keyword evidence="1" id="KW-0472">Membrane</keyword>
<keyword evidence="1" id="KW-1133">Transmembrane helix</keyword>
<sequence length="80" mass="9560">MICCHSLCVSTLRILHGDIFFIISGCQYKHVYEYIFICIYICTCLYLLWFFCLYISFIFVFSSNYYQSLLSVPVFSTDTW</sequence>
<evidence type="ECO:0000313" key="2">
    <source>
        <dbReference type="EMBL" id="CAJ0610268.1"/>
    </source>
</evidence>
<feature type="transmembrane region" description="Helical" evidence="1">
    <location>
        <begin position="34"/>
        <end position="61"/>
    </location>
</feature>
<keyword evidence="1" id="KW-0812">Transmembrane</keyword>
<accession>A0AA36HI19</accession>
<name>A0AA36HI19_CYLNA</name>
<gene>
    <name evidence="2" type="ORF">CYNAS_LOCUS22251</name>
</gene>
<comment type="caution">
    <text evidence="2">The sequence shown here is derived from an EMBL/GenBank/DDBJ whole genome shotgun (WGS) entry which is preliminary data.</text>
</comment>
<proteinExistence type="predicted"/>
<feature type="non-terminal residue" evidence="2">
    <location>
        <position position="80"/>
    </location>
</feature>
<protein>
    <submittedName>
        <fullName evidence="2">Uncharacterized protein</fullName>
    </submittedName>
</protein>
<reference evidence="2" key="1">
    <citation type="submission" date="2023-07" db="EMBL/GenBank/DDBJ databases">
        <authorList>
            <consortium name="CYATHOMIX"/>
        </authorList>
    </citation>
    <scope>NUCLEOTIDE SEQUENCE</scope>
    <source>
        <strain evidence="2">N/A</strain>
    </source>
</reference>
<keyword evidence="3" id="KW-1185">Reference proteome</keyword>
<evidence type="ECO:0000256" key="1">
    <source>
        <dbReference type="SAM" id="Phobius"/>
    </source>
</evidence>
<evidence type="ECO:0000313" key="3">
    <source>
        <dbReference type="Proteomes" id="UP001176961"/>
    </source>
</evidence>
<organism evidence="2 3">
    <name type="scientific">Cylicocyclus nassatus</name>
    <name type="common">Nematode worm</name>
    <dbReference type="NCBI Taxonomy" id="53992"/>
    <lineage>
        <taxon>Eukaryota</taxon>
        <taxon>Metazoa</taxon>
        <taxon>Ecdysozoa</taxon>
        <taxon>Nematoda</taxon>
        <taxon>Chromadorea</taxon>
        <taxon>Rhabditida</taxon>
        <taxon>Rhabditina</taxon>
        <taxon>Rhabditomorpha</taxon>
        <taxon>Strongyloidea</taxon>
        <taxon>Strongylidae</taxon>
        <taxon>Cylicocyclus</taxon>
    </lineage>
</organism>